<dbReference type="InterPro" id="IPR000760">
    <property type="entry name" value="Inositol_monophosphatase-like"/>
</dbReference>
<keyword evidence="14" id="KW-0143">Chaperone</keyword>
<evidence type="ECO:0000256" key="16">
    <source>
        <dbReference type="RuleBase" id="RU364068"/>
    </source>
</evidence>
<dbReference type="PANTHER" id="PTHR20854:SF4">
    <property type="entry name" value="INOSITOL-1-MONOPHOSPHATASE-RELATED"/>
    <property type="match status" value="1"/>
</dbReference>
<proteinExistence type="inferred from homology"/>
<evidence type="ECO:0000256" key="10">
    <source>
        <dbReference type="ARBA" id="ARBA00022842"/>
    </source>
</evidence>
<dbReference type="GO" id="GO:0003723">
    <property type="term" value="F:RNA binding"/>
    <property type="evidence" value="ECO:0007669"/>
    <property type="project" value="UniProtKB-KW"/>
</dbReference>
<dbReference type="PRINTS" id="PR00377">
    <property type="entry name" value="IMPHPHTASES"/>
</dbReference>
<dbReference type="CDD" id="cd01639">
    <property type="entry name" value="IMPase"/>
    <property type="match status" value="1"/>
</dbReference>
<dbReference type="Proteomes" id="UP001159075">
    <property type="component" value="Unassembled WGS sequence"/>
</dbReference>
<dbReference type="PANTHER" id="PTHR20854">
    <property type="entry name" value="INOSITOL MONOPHOSPHATASE"/>
    <property type="match status" value="1"/>
</dbReference>
<dbReference type="GO" id="GO:0006020">
    <property type="term" value="P:inositol metabolic process"/>
    <property type="evidence" value="ECO:0007669"/>
    <property type="project" value="TreeGrafter"/>
</dbReference>
<evidence type="ECO:0000256" key="2">
    <source>
        <dbReference type="ARBA" id="ARBA00001946"/>
    </source>
</evidence>
<keyword evidence="13" id="KW-0804">Transcription</keyword>
<dbReference type="EMBL" id="SUNE01000004">
    <property type="protein sequence ID" value="MDG5899997.1"/>
    <property type="molecule type" value="Genomic_DNA"/>
</dbReference>
<name>A0A073KPG4_9GAMM</name>
<evidence type="ECO:0000313" key="19">
    <source>
        <dbReference type="EMBL" id="MDV5390373.1"/>
    </source>
</evidence>
<evidence type="ECO:0000256" key="13">
    <source>
        <dbReference type="ARBA" id="ARBA00023163"/>
    </source>
</evidence>
<dbReference type="GO" id="GO:0046854">
    <property type="term" value="P:phosphatidylinositol phosphate biosynthetic process"/>
    <property type="evidence" value="ECO:0007669"/>
    <property type="project" value="InterPro"/>
</dbReference>
<organism evidence="19 21">
    <name type="scientific">Shewanella xiamenensis</name>
    <dbReference type="NCBI Taxonomy" id="332186"/>
    <lineage>
        <taxon>Bacteria</taxon>
        <taxon>Pseudomonadati</taxon>
        <taxon>Pseudomonadota</taxon>
        <taxon>Gammaproteobacteria</taxon>
        <taxon>Alteromonadales</taxon>
        <taxon>Shewanellaceae</taxon>
        <taxon>Shewanella</taxon>
    </lineage>
</organism>
<keyword evidence="7 15" id="KW-0479">Metal-binding</keyword>
<dbReference type="RefSeq" id="WP_011072272.1">
    <property type="nucleotide sequence ID" value="NZ_AP025014.1"/>
</dbReference>
<dbReference type="EMBL" id="JASGOQ010000001">
    <property type="protein sequence ID" value="MDV5390373.1"/>
    <property type="molecule type" value="Genomic_DNA"/>
</dbReference>
<comment type="caution">
    <text evidence="19">The sequence shown here is derived from an EMBL/GenBank/DDBJ whole genome shotgun (WGS) entry which is preliminary data.</text>
</comment>
<dbReference type="PRINTS" id="PR01959">
    <property type="entry name" value="SBIMPHPHTASE"/>
</dbReference>
<keyword evidence="10 15" id="KW-0460">Magnesium</keyword>
<dbReference type="EC" id="3.1.3.25" evidence="16"/>
<dbReference type="PROSITE" id="PS00629">
    <property type="entry name" value="IMP_1"/>
    <property type="match status" value="1"/>
</dbReference>
<sequence length="267" mass="29309">MHPMLTIAVRAARAAGQTIMRAYTELDRVEVSAKGINDFVTSVDKEAEAAITYQIRKSYPDHTIVGEEKGENRGENKDYIWIVDPLDGTNNFVRGIPHFAVSIALQYKGKTEVAVVYDPVREELFTAIRGKGAKLNDFRIRVTNVNELAPTIIGTGFPFKARQHTETYMAIFGEVFGHCSDLRRTGSAALDLAYVAAGRLDGFFEIGLKPWDIAAGDLLCREAGGTVTDFTGGHNYLISGNIVAGSPKVTTELVKTMRPLLNEGLKR</sequence>
<feature type="binding site" evidence="15">
    <location>
        <position position="67"/>
    </location>
    <ligand>
        <name>Mg(2+)</name>
        <dbReference type="ChEBI" id="CHEBI:18420"/>
        <label>1</label>
        <note>catalytic</note>
    </ligand>
</feature>
<comment type="cofactor">
    <cofactor evidence="2 15 16">
        <name>Mg(2+)</name>
        <dbReference type="ChEBI" id="CHEBI:18420"/>
    </cofactor>
</comment>
<dbReference type="NCBIfam" id="NF008027">
    <property type="entry name" value="PRK10757.1"/>
    <property type="match status" value="1"/>
</dbReference>
<dbReference type="GO" id="GO:0008934">
    <property type="term" value="F:inositol monophosphate 1-phosphatase activity"/>
    <property type="evidence" value="ECO:0007669"/>
    <property type="project" value="InterPro"/>
</dbReference>
<dbReference type="InterPro" id="IPR020583">
    <property type="entry name" value="Inositol_monoP_metal-BS"/>
</dbReference>
<dbReference type="Gene3D" id="3.30.540.10">
    <property type="entry name" value="Fructose-1,6-Bisphosphatase, subunit A, domain 1"/>
    <property type="match status" value="1"/>
</dbReference>
<dbReference type="InterPro" id="IPR033942">
    <property type="entry name" value="IMPase"/>
</dbReference>
<comment type="subcellular location">
    <subcellularLocation>
        <location evidence="3">Cytoplasm</location>
    </subcellularLocation>
</comment>
<keyword evidence="8 16" id="KW-0378">Hydrolase</keyword>
<evidence type="ECO:0000313" key="21">
    <source>
        <dbReference type="Proteomes" id="UP001187859"/>
    </source>
</evidence>
<dbReference type="AlphaFoldDB" id="A0A073KPG4"/>
<dbReference type="EMBL" id="JAOTLW010000026">
    <property type="protein sequence ID" value="MDI5833779.1"/>
    <property type="molecule type" value="Genomic_DNA"/>
</dbReference>
<keyword evidence="11" id="KW-0694">RNA-binding</keyword>
<keyword evidence="12" id="KW-0805">Transcription regulation</keyword>
<dbReference type="GO" id="GO:0005737">
    <property type="term" value="C:cytoplasm"/>
    <property type="evidence" value="ECO:0007669"/>
    <property type="project" value="UniProtKB-SubCell"/>
</dbReference>
<evidence type="ECO:0000256" key="7">
    <source>
        <dbReference type="ARBA" id="ARBA00022723"/>
    </source>
</evidence>
<dbReference type="InterPro" id="IPR022337">
    <property type="entry name" value="Inositol_monophosphatase_SuhB"/>
</dbReference>
<dbReference type="Proteomes" id="UP001187859">
    <property type="component" value="Unassembled WGS sequence"/>
</dbReference>
<keyword evidence="20" id="KW-1185">Reference proteome</keyword>
<dbReference type="InterPro" id="IPR020550">
    <property type="entry name" value="Inositol_monophosphatase_CS"/>
</dbReference>
<evidence type="ECO:0000256" key="8">
    <source>
        <dbReference type="ARBA" id="ARBA00022801"/>
    </source>
</evidence>
<reference evidence="18 20" key="3">
    <citation type="submission" date="2022-09" db="EMBL/GenBank/DDBJ databases">
        <title>The outer-membrane cytochrome OmcA is essential for infection of Shewanella oneidensis by a zebrafish-associated bacteriophage.</title>
        <authorList>
            <person name="Grenfell A.W."/>
            <person name="Intile P."/>
            <person name="Mcfarlane J."/>
            <person name="Leung D."/>
            <person name="Abdalla K."/>
            <person name="Wold M."/>
            <person name="Kees E."/>
            <person name="Gralnick J."/>
        </authorList>
    </citation>
    <scope>NUCLEOTIDE SEQUENCE [LARGE SCALE GENOMIC DNA]</scope>
    <source>
        <strain evidence="18 20">NF-5</strain>
    </source>
</reference>
<evidence type="ECO:0000256" key="1">
    <source>
        <dbReference type="ARBA" id="ARBA00001033"/>
    </source>
</evidence>
<evidence type="ECO:0000256" key="6">
    <source>
        <dbReference type="ARBA" id="ARBA00022517"/>
    </source>
</evidence>
<dbReference type="GO" id="GO:0031564">
    <property type="term" value="P:transcription antitermination"/>
    <property type="evidence" value="ECO:0007669"/>
    <property type="project" value="UniProtKB-KW"/>
</dbReference>
<keyword evidence="9" id="KW-0889">Transcription antitermination</keyword>
<dbReference type="PROSITE" id="PS00630">
    <property type="entry name" value="IMP_2"/>
    <property type="match status" value="1"/>
</dbReference>
<dbReference type="Proteomes" id="UP001152518">
    <property type="component" value="Unassembled WGS sequence"/>
</dbReference>
<evidence type="ECO:0000313" key="20">
    <source>
        <dbReference type="Proteomes" id="UP001159075"/>
    </source>
</evidence>
<accession>A0A073KPG4</accession>
<protein>
    <recommendedName>
        <fullName evidence="16">Inositol-1-monophosphatase</fullName>
        <ecNumber evidence="16">3.1.3.25</ecNumber>
    </recommendedName>
</protein>
<dbReference type="Pfam" id="PF00459">
    <property type="entry name" value="Inositol_P"/>
    <property type="match status" value="1"/>
</dbReference>
<evidence type="ECO:0000256" key="3">
    <source>
        <dbReference type="ARBA" id="ARBA00004496"/>
    </source>
</evidence>
<feature type="binding site" evidence="15">
    <location>
        <position position="87"/>
    </location>
    <ligand>
        <name>Mg(2+)</name>
        <dbReference type="ChEBI" id="CHEBI:18420"/>
        <label>1</label>
        <note>catalytic</note>
    </ligand>
</feature>
<comment type="similarity">
    <text evidence="4 16">Belongs to the inositol monophosphatase superfamily.</text>
</comment>
<reference evidence="19" key="4">
    <citation type="submission" date="2023-05" db="EMBL/GenBank/DDBJ databases">
        <title>Colonisation of extended spectrum b-lactamase- and carbapenemase-producing bacteria on hospital surfaces from low- and middle-income countries.</title>
        <authorList>
            <person name="Nieto-Rosado M."/>
            <person name="Sands K."/>
            <person name="Iregbu K."/>
            <person name="Zahra R."/>
            <person name="Mazarati J.B."/>
            <person name="Mehtar S."/>
            <person name="Barnards-Group B."/>
            <person name="Walsh T.R."/>
        </authorList>
    </citation>
    <scope>NUCLEOTIDE SEQUENCE</scope>
    <source>
        <strain evidence="19">PP-E493</strain>
    </source>
</reference>
<evidence type="ECO:0000256" key="15">
    <source>
        <dbReference type="PIRSR" id="PIRSR600760-2"/>
    </source>
</evidence>
<dbReference type="GeneID" id="75188979"/>
<dbReference type="Gene3D" id="3.40.190.80">
    <property type="match status" value="1"/>
</dbReference>
<evidence type="ECO:0000256" key="9">
    <source>
        <dbReference type="ARBA" id="ARBA00022814"/>
    </source>
</evidence>
<feature type="binding site" evidence="15">
    <location>
        <position position="86"/>
    </location>
    <ligand>
        <name>Mg(2+)</name>
        <dbReference type="ChEBI" id="CHEBI:18420"/>
        <label>1</label>
        <note>catalytic</note>
    </ligand>
</feature>
<evidence type="ECO:0000256" key="11">
    <source>
        <dbReference type="ARBA" id="ARBA00022884"/>
    </source>
</evidence>
<dbReference type="GO" id="GO:0042254">
    <property type="term" value="P:ribosome biogenesis"/>
    <property type="evidence" value="ECO:0007669"/>
    <property type="project" value="UniProtKB-KW"/>
</dbReference>
<reference evidence="17" key="2">
    <citation type="submission" date="2019-04" db="EMBL/GenBank/DDBJ databases">
        <authorList>
            <person name="Zou H."/>
        </authorList>
    </citation>
    <scope>NUCLEOTIDE SEQUENCE</scope>
    <source>
        <strain evidence="17">2015oxa</strain>
    </source>
</reference>
<evidence type="ECO:0000256" key="4">
    <source>
        <dbReference type="ARBA" id="ARBA00009759"/>
    </source>
</evidence>
<dbReference type="SUPFAM" id="SSF56655">
    <property type="entry name" value="Carbohydrate phosphatase"/>
    <property type="match status" value="1"/>
</dbReference>
<dbReference type="FunFam" id="3.30.540.10:FF:000003">
    <property type="entry name" value="Inositol-1-monophosphatase"/>
    <property type="match status" value="1"/>
</dbReference>
<evidence type="ECO:0000313" key="17">
    <source>
        <dbReference type="EMBL" id="MDG5899997.1"/>
    </source>
</evidence>
<keyword evidence="6" id="KW-0690">Ribosome biogenesis</keyword>
<reference evidence="17" key="1">
    <citation type="journal article" date="2019" name="Int J Environ Res Public Health">
        <title>Characterization of Chromosome-Mediated BlaOXA-894 in Shewanella xiamenensis Isolated from Pig Wastewater.</title>
        <authorList>
            <person name="Zou H."/>
            <person name="Zhou Z."/>
            <person name="Xia H."/>
            <person name="Zhao Q."/>
            <person name="Li X."/>
        </authorList>
    </citation>
    <scope>NUCLEOTIDE SEQUENCE</scope>
    <source>
        <strain evidence="17">2015oxa</strain>
    </source>
</reference>
<evidence type="ECO:0000313" key="18">
    <source>
        <dbReference type="EMBL" id="MDI5833779.1"/>
    </source>
</evidence>
<dbReference type="OrthoDB" id="9785695at2"/>
<dbReference type="FunFam" id="3.40.190.80:FF:000004">
    <property type="entry name" value="Inositol-1-monophosphatase"/>
    <property type="match status" value="1"/>
</dbReference>
<keyword evidence="5" id="KW-0963">Cytoplasm</keyword>
<feature type="binding site" evidence="15">
    <location>
        <position position="84"/>
    </location>
    <ligand>
        <name>Mg(2+)</name>
        <dbReference type="ChEBI" id="CHEBI:18420"/>
        <label>1</label>
        <note>catalytic</note>
    </ligand>
</feature>
<dbReference type="GO" id="GO:0007165">
    <property type="term" value="P:signal transduction"/>
    <property type="evidence" value="ECO:0007669"/>
    <property type="project" value="TreeGrafter"/>
</dbReference>
<evidence type="ECO:0000256" key="14">
    <source>
        <dbReference type="ARBA" id="ARBA00023186"/>
    </source>
</evidence>
<feature type="binding site" evidence="15">
    <location>
        <position position="212"/>
    </location>
    <ligand>
        <name>Mg(2+)</name>
        <dbReference type="ChEBI" id="CHEBI:18420"/>
        <label>1</label>
        <note>catalytic</note>
    </ligand>
</feature>
<evidence type="ECO:0000256" key="12">
    <source>
        <dbReference type="ARBA" id="ARBA00023015"/>
    </source>
</evidence>
<dbReference type="GO" id="GO:0046872">
    <property type="term" value="F:metal ion binding"/>
    <property type="evidence" value="ECO:0007669"/>
    <property type="project" value="UniProtKB-KW"/>
</dbReference>
<evidence type="ECO:0000256" key="5">
    <source>
        <dbReference type="ARBA" id="ARBA00022490"/>
    </source>
</evidence>
<gene>
    <name evidence="19" type="primary">suhB</name>
    <name evidence="17" type="ORF">E2650_08845</name>
    <name evidence="18" type="ORF">ODY93_19525</name>
    <name evidence="19" type="ORF">QM089_08930</name>
</gene>
<comment type="catalytic activity">
    <reaction evidence="1 16">
        <text>a myo-inositol phosphate + H2O = myo-inositol + phosphate</text>
        <dbReference type="Rhea" id="RHEA:24056"/>
        <dbReference type="ChEBI" id="CHEBI:15377"/>
        <dbReference type="ChEBI" id="CHEBI:17268"/>
        <dbReference type="ChEBI" id="CHEBI:43474"/>
        <dbReference type="ChEBI" id="CHEBI:84139"/>
        <dbReference type="EC" id="3.1.3.25"/>
    </reaction>
</comment>